<accession>A0ABU9HYS8</accession>
<dbReference type="RefSeq" id="WP_341697244.1">
    <property type="nucleotide sequence ID" value="NZ_JBBYHR010000006.1"/>
</dbReference>
<evidence type="ECO:0000313" key="1">
    <source>
        <dbReference type="EMBL" id="MEL1244929.1"/>
    </source>
</evidence>
<organism evidence="1 2">
    <name type="scientific">Flavobacterium arundinis</name>
    <dbReference type="NCBI Taxonomy" id="3139143"/>
    <lineage>
        <taxon>Bacteria</taxon>
        <taxon>Pseudomonadati</taxon>
        <taxon>Bacteroidota</taxon>
        <taxon>Flavobacteriia</taxon>
        <taxon>Flavobacteriales</taxon>
        <taxon>Flavobacteriaceae</taxon>
        <taxon>Flavobacterium</taxon>
    </lineage>
</organism>
<evidence type="ECO:0000313" key="2">
    <source>
        <dbReference type="Proteomes" id="UP001464555"/>
    </source>
</evidence>
<sequence>MLLQLDITSVDFSSIESPIDVYDGKMIFLSVPTMLPTNIDFIVWGVSIDKNYKWGDLIKAENILNTLNKNFEEDMDVASINGFGKFSFEDIIAFDIKITPIINNEFIYKNEEVFKISKSWNLDKVGNSFKYSFDSYIYFPFGHCKIDIYSKKRALFQFNLDNVMKYKDFINDSSKQNGYLNLKNLGISNNIWQE</sequence>
<proteinExistence type="predicted"/>
<comment type="caution">
    <text evidence="1">The sequence shown here is derived from an EMBL/GenBank/DDBJ whole genome shotgun (WGS) entry which is preliminary data.</text>
</comment>
<name>A0ABU9HYS8_9FLAO</name>
<dbReference type="EMBL" id="JBBYHR010000006">
    <property type="protein sequence ID" value="MEL1244929.1"/>
    <property type="molecule type" value="Genomic_DNA"/>
</dbReference>
<dbReference type="Proteomes" id="UP001464555">
    <property type="component" value="Unassembled WGS sequence"/>
</dbReference>
<reference evidence="1 2" key="1">
    <citation type="submission" date="2024-04" db="EMBL/GenBank/DDBJ databases">
        <title>Flavobacterium sp. DGU11 16S ribosomal RNA gene Genome sequencing and assembly.</title>
        <authorList>
            <person name="Park S."/>
        </authorList>
    </citation>
    <scope>NUCLEOTIDE SEQUENCE [LARGE SCALE GENOMIC DNA]</scope>
    <source>
        <strain evidence="1 2">DGU11</strain>
    </source>
</reference>
<keyword evidence="2" id="KW-1185">Reference proteome</keyword>
<gene>
    <name evidence="1" type="ORF">AAEO56_11695</name>
</gene>
<protein>
    <submittedName>
        <fullName evidence="1">Uncharacterized protein</fullName>
    </submittedName>
</protein>